<evidence type="ECO:0008006" key="4">
    <source>
        <dbReference type="Google" id="ProtNLM"/>
    </source>
</evidence>
<dbReference type="Proteomes" id="UP000325614">
    <property type="component" value="Chromosome"/>
</dbReference>
<dbReference type="RefSeq" id="WP_152584449.1">
    <property type="nucleotide sequence ID" value="NZ_CP045423.1"/>
</dbReference>
<evidence type="ECO:0000313" key="3">
    <source>
        <dbReference type="Proteomes" id="UP000325614"/>
    </source>
</evidence>
<dbReference type="AlphaFoldDB" id="A0A5P9JRV3"/>
<feature type="signal peptide" evidence="1">
    <location>
        <begin position="1"/>
        <end position="30"/>
    </location>
</feature>
<evidence type="ECO:0000313" key="2">
    <source>
        <dbReference type="EMBL" id="QFU14799.1"/>
    </source>
</evidence>
<reference evidence="2 3" key="1">
    <citation type="submission" date="2019-10" db="EMBL/GenBank/DDBJ databases">
        <title>Isolation, Identification of Microvirga thermotolerans HR1, a novel thermophilic bacterium and Comparative Genomics of the genus Microvirga.</title>
        <authorList>
            <person name="Li J."/>
            <person name="Zhang W."/>
            <person name="Lin M."/>
            <person name="Wang J."/>
        </authorList>
    </citation>
    <scope>NUCLEOTIDE SEQUENCE [LARGE SCALE GENOMIC DNA]</scope>
    <source>
        <strain evidence="2 3">HR1</strain>
    </source>
</reference>
<protein>
    <recommendedName>
        <fullName evidence="4">Lectin-like protein BA14k</fullName>
    </recommendedName>
</protein>
<evidence type="ECO:0000256" key="1">
    <source>
        <dbReference type="SAM" id="SignalP"/>
    </source>
</evidence>
<proteinExistence type="predicted"/>
<organism evidence="2 3">
    <name type="scientific">Microvirga thermotolerans</name>
    <dbReference type="NCBI Taxonomy" id="2651334"/>
    <lineage>
        <taxon>Bacteria</taxon>
        <taxon>Pseudomonadati</taxon>
        <taxon>Pseudomonadota</taxon>
        <taxon>Alphaproteobacteria</taxon>
        <taxon>Hyphomicrobiales</taxon>
        <taxon>Methylobacteriaceae</taxon>
        <taxon>Microvirga</taxon>
    </lineage>
</organism>
<dbReference type="EMBL" id="CP045423">
    <property type="protein sequence ID" value="QFU14799.1"/>
    <property type="molecule type" value="Genomic_DNA"/>
</dbReference>
<keyword evidence="1" id="KW-0732">Signal</keyword>
<accession>A0A5P9JRV3</accession>
<keyword evidence="3" id="KW-1185">Reference proteome</keyword>
<feature type="chain" id="PRO_5024961155" description="Lectin-like protein BA14k" evidence="1">
    <location>
        <begin position="31"/>
        <end position="182"/>
    </location>
</feature>
<sequence length="182" mass="18698">MFKLRSVRCGSPVFASALVIVLTSGGWASAGAVAPSSAPRHAMPSVERLLGAAGVDGVYARAVGRGARGGFAARGRYGAVARGPRGGVAVRGPYRTAVRGPRGNVAVTRTGSVRRPVAVAPGWRRPAAYWWRPGGALAAGAAVGVLSAAAARSYIGAAPAPGYCWYYTNASRTRGFWDVCPR</sequence>
<gene>
    <name evidence="2" type="ORF">GDR74_00430</name>
</gene>
<name>A0A5P9JRV3_9HYPH</name>
<dbReference type="KEGG" id="mico:GDR74_00430"/>